<evidence type="ECO:0008006" key="3">
    <source>
        <dbReference type="Google" id="ProtNLM"/>
    </source>
</evidence>
<reference evidence="1 2" key="1">
    <citation type="submission" date="2018-07" db="EMBL/GenBank/DDBJ databases">
        <title>Diversity of Mesorhizobium strains in Brazil.</title>
        <authorList>
            <person name="Helene L.C.F."/>
            <person name="Dall'Agnol R."/>
            <person name="Delamuta J.R.M."/>
            <person name="Hungria M."/>
        </authorList>
    </citation>
    <scope>NUCLEOTIDE SEQUENCE [LARGE SCALE GENOMIC DNA]</scope>
    <source>
        <strain evidence="1 2">CNPSo 3140</strain>
    </source>
</reference>
<dbReference type="RefSeq" id="WP_112127558.1">
    <property type="nucleotide sequence ID" value="NZ_QMBQ01000003.1"/>
</dbReference>
<comment type="caution">
    <text evidence="1">The sequence shown here is derived from an EMBL/GenBank/DDBJ whole genome shotgun (WGS) entry which is preliminary data.</text>
</comment>
<name>A0A330GYB4_9HYPH</name>
<dbReference type="Gene3D" id="3.40.50.300">
    <property type="entry name" value="P-loop containing nucleotide triphosphate hydrolases"/>
    <property type="match status" value="1"/>
</dbReference>
<proteinExistence type="predicted"/>
<dbReference type="OrthoDB" id="7812881at2"/>
<protein>
    <recommendedName>
        <fullName evidence="3">Serine kinase</fullName>
    </recommendedName>
</protein>
<dbReference type="SUPFAM" id="SSF53795">
    <property type="entry name" value="PEP carboxykinase-like"/>
    <property type="match status" value="1"/>
</dbReference>
<accession>A0A330GYB4</accession>
<dbReference type="AlphaFoldDB" id="A0A330GYB4"/>
<evidence type="ECO:0000313" key="1">
    <source>
        <dbReference type="EMBL" id="RAZ77295.1"/>
    </source>
</evidence>
<dbReference type="Proteomes" id="UP000251956">
    <property type="component" value="Unassembled WGS sequence"/>
</dbReference>
<dbReference type="InterPro" id="IPR027417">
    <property type="entry name" value="P-loop_NTPase"/>
</dbReference>
<gene>
    <name evidence="1" type="ORF">DPM35_12520</name>
</gene>
<evidence type="ECO:0000313" key="2">
    <source>
        <dbReference type="Proteomes" id="UP000251956"/>
    </source>
</evidence>
<organism evidence="1 2">
    <name type="scientific">Mesorhizobium atlanticum</name>
    <dbReference type="NCBI Taxonomy" id="2233532"/>
    <lineage>
        <taxon>Bacteria</taxon>
        <taxon>Pseudomonadati</taxon>
        <taxon>Pseudomonadota</taxon>
        <taxon>Alphaproteobacteria</taxon>
        <taxon>Hyphomicrobiales</taxon>
        <taxon>Phyllobacteriaceae</taxon>
        <taxon>Mesorhizobium</taxon>
    </lineage>
</organism>
<sequence>MVRAAVASLTAPAAFVRRVIADASFRWSESGAEHCFRLGGLTLRLRTCGTALDPVILPVLRHAQITEATAGDPSITVYAVSHEDDGFSAPPTEWPFEADEADAVTRTAWDTEAGVAIVSDESRGIWHLHDLSTGTGVYWVGTAARLPVWEYGSPLRHHIHWGALAIGHAMLHSAVVGEDGVGLMLAGPGGSGKSTLTAAAISSGMQTTGDDFVLVSQSGADWRSHSLFDTMKLTGMAETLFSGLAAQAVNRDRRPEEKALIPISTTTKDALVPQIAVKALVSCKLTGEDASVIRPASRFELIRALSPSTSKILRTGHKETFQQVASLSRSLPCHEFLIGNDPMEATAVLRGFLRELTA</sequence>
<dbReference type="EMBL" id="QMBQ01000003">
    <property type="protein sequence ID" value="RAZ77295.1"/>
    <property type="molecule type" value="Genomic_DNA"/>
</dbReference>
<keyword evidence="2" id="KW-1185">Reference proteome</keyword>